<feature type="non-terminal residue" evidence="7">
    <location>
        <position position="145"/>
    </location>
</feature>
<dbReference type="Pfam" id="PF03952">
    <property type="entry name" value="Enolase_N"/>
    <property type="match status" value="1"/>
</dbReference>
<dbReference type="SMART" id="SM01193">
    <property type="entry name" value="Enolase_N"/>
    <property type="match status" value="1"/>
</dbReference>
<evidence type="ECO:0000256" key="2">
    <source>
        <dbReference type="ARBA" id="ARBA00012058"/>
    </source>
</evidence>
<keyword evidence="5" id="KW-0456">Lyase</keyword>
<dbReference type="GO" id="GO:0000015">
    <property type="term" value="C:phosphopyruvate hydratase complex"/>
    <property type="evidence" value="ECO:0007669"/>
    <property type="project" value="InterPro"/>
</dbReference>
<evidence type="ECO:0000256" key="4">
    <source>
        <dbReference type="ARBA" id="ARBA00023152"/>
    </source>
</evidence>
<dbReference type="GO" id="GO:0004634">
    <property type="term" value="F:phosphopyruvate hydratase activity"/>
    <property type="evidence" value="ECO:0007669"/>
    <property type="project" value="UniProtKB-EC"/>
</dbReference>
<evidence type="ECO:0000256" key="5">
    <source>
        <dbReference type="ARBA" id="ARBA00023239"/>
    </source>
</evidence>
<evidence type="ECO:0000313" key="7">
    <source>
        <dbReference type="EMBL" id="GAI78751.1"/>
    </source>
</evidence>
<dbReference type="GO" id="GO:0006096">
    <property type="term" value="P:glycolytic process"/>
    <property type="evidence" value="ECO:0007669"/>
    <property type="project" value="UniProtKB-KW"/>
</dbReference>
<dbReference type="PRINTS" id="PR00148">
    <property type="entry name" value="ENOLASE"/>
</dbReference>
<dbReference type="SUPFAM" id="SSF54826">
    <property type="entry name" value="Enolase N-terminal domain-like"/>
    <property type="match status" value="1"/>
</dbReference>
<dbReference type="PANTHER" id="PTHR11902:SF1">
    <property type="entry name" value="ENOLASE"/>
    <property type="match status" value="1"/>
</dbReference>
<proteinExistence type="predicted"/>
<name>X1SHW4_9ZZZZ</name>
<dbReference type="AlphaFoldDB" id="X1SHW4"/>
<protein>
    <recommendedName>
        <fullName evidence="2">phosphopyruvate hydratase</fullName>
        <ecNumber evidence="2">4.2.1.11</ecNumber>
    </recommendedName>
</protein>
<dbReference type="PANTHER" id="PTHR11902">
    <property type="entry name" value="ENOLASE"/>
    <property type="match status" value="1"/>
</dbReference>
<sequence>MSEIIKIKAREVLDSRGNPTVEVDVVTEHGVFRAMTPSGASAGQHEALELRDGDEKRYFGKGTLKAVENVNKKIAPKIVGIDCRQQEAIDNVMLKLDGTENKDKFGANAILPVSMAVTKAGAATKNIPLYLYIGELFGVIPYKLP</sequence>
<dbReference type="Gene3D" id="3.30.390.10">
    <property type="entry name" value="Enolase-like, N-terminal domain"/>
    <property type="match status" value="1"/>
</dbReference>
<dbReference type="InterPro" id="IPR020811">
    <property type="entry name" value="Enolase_N"/>
</dbReference>
<dbReference type="EMBL" id="BARW01014687">
    <property type="protein sequence ID" value="GAI78751.1"/>
    <property type="molecule type" value="Genomic_DNA"/>
</dbReference>
<evidence type="ECO:0000256" key="3">
    <source>
        <dbReference type="ARBA" id="ARBA00022842"/>
    </source>
</evidence>
<organism evidence="7">
    <name type="scientific">marine sediment metagenome</name>
    <dbReference type="NCBI Taxonomy" id="412755"/>
    <lineage>
        <taxon>unclassified sequences</taxon>
        <taxon>metagenomes</taxon>
        <taxon>ecological metagenomes</taxon>
    </lineage>
</organism>
<dbReference type="InterPro" id="IPR000941">
    <property type="entry name" value="Enolase"/>
</dbReference>
<keyword evidence="4" id="KW-0324">Glycolysis</keyword>
<comment type="cofactor">
    <cofactor evidence="1">
        <name>Mg(2+)</name>
        <dbReference type="ChEBI" id="CHEBI:18420"/>
    </cofactor>
</comment>
<reference evidence="7" key="1">
    <citation type="journal article" date="2014" name="Front. Microbiol.">
        <title>High frequency of phylogenetically diverse reductive dehalogenase-homologous genes in deep subseafloor sedimentary metagenomes.</title>
        <authorList>
            <person name="Kawai M."/>
            <person name="Futagami T."/>
            <person name="Toyoda A."/>
            <person name="Takaki Y."/>
            <person name="Nishi S."/>
            <person name="Hori S."/>
            <person name="Arai W."/>
            <person name="Tsubouchi T."/>
            <person name="Morono Y."/>
            <person name="Uchiyama I."/>
            <person name="Ito T."/>
            <person name="Fujiyama A."/>
            <person name="Inagaki F."/>
            <person name="Takami H."/>
        </authorList>
    </citation>
    <scope>NUCLEOTIDE SEQUENCE</scope>
    <source>
        <strain evidence="7">Expedition CK06-06</strain>
    </source>
</reference>
<keyword evidence="3" id="KW-0460">Magnesium</keyword>
<dbReference type="GO" id="GO:0000287">
    <property type="term" value="F:magnesium ion binding"/>
    <property type="evidence" value="ECO:0007669"/>
    <property type="project" value="InterPro"/>
</dbReference>
<accession>X1SHW4</accession>
<dbReference type="InterPro" id="IPR029017">
    <property type="entry name" value="Enolase-like_N"/>
</dbReference>
<evidence type="ECO:0000256" key="1">
    <source>
        <dbReference type="ARBA" id="ARBA00001946"/>
    </source>
</evidence>
<evidence type="ECO:0000259" key="6">
    <source>
        <dbReference type="SMART" id="SM01193"/>
    </source>
</evidence>
<dbReference type="FunFam" id="3.30.390.10:FF:000001">
    <property type="entry name" value="Enolase"/>
    <property type="match status" value="1"/>
</dbReference>
<dbReference type="EC" id="4.2.1.11" evidence="2"/>
<feature type="domain" description="Enolase N-terminal" evidence="6">
    <location>
        <begin position="4"/>
        <end position="133"/>
    </location>
</feature>
<gene>
    <name evidence="7" type="ORF">S12H4_25965</name>
</gene>
<comment type="caution">
    <text evidence="7">The sequence shown here is derived from an EMBL/GenBank/DDBJ whole genome shotgun (WGS) entry which is preliminary data.</text>
</comment>